<protein>
    <submittedName>
        <fullName evidence="3">DUF1376 domain-containing protein</fullName>
    </submittedName>
</protein>
<feature type="compositionally biased region" description="Basic and acidic residues" evidence="1">
    <location>
        <begin position="157"/>
        <end position="166"/>
    </location>
</feature>
<feature type="compositionally biased region" description="Polar residues" evidence="1">
    <location>
        <begin position="123"/>
        <end position="134"/>
    </location>
</feature>
<dbReference type="Pfam" id="PF07120">
    <property type="entry name" value="DUF1376"/>
    <property type="match status" value="1"/>
</dbReference>
<dbReference type="Pfam" id="PF17948">
    <property type="entry name" value="DnaT"/>
    <property type="match status" value="1"/>
</dbReference>
<evidence type="ECO:0000313" key="4">
    <source>
        <dbReference type="Proteomes" id="UP000478064"/>
    </source>
</evidence>
<feature type="region of interest" description="Disordered" evidence="1">
    <location>
        <begin position="239"/>
        <end position="259"/>
    </location>
</feature>
<name>A0A6L5I1U0_9PSED</name>
<comment type="caution">
    <text evidence="3">The sequence shown here is derived from an EMBL/GenBank/DDBJ whole genome shotgun (WGS) entry which is preliminary data.</text>
</comment>
<feature type="compositionally biased region" description="Polar residues" evidence="1">
    <location>
        <begin position="141"/>
        <end position="152"/>
    </location>
</feature>
<dbReference type="InterPro" id="IPR010781">
    <property type="entry name" value="DUF1376"/>
</dbReference>
<evidence type="ECO:0000313" key="3">
    <source>
        <dbReference type="EMBL" id="MQU08585.1"/>
    </source>
</evidence>
<dbReference type="EMBL" id="WIVU01000068">
    <property type="protein sequence ID" value="MQU08585.1"/>
    <property type="molecule type" value="Genomic_DNA"/>
</dbReference>
<organism evidence="3 4">
    <name type="scientific">Pseudomonas helleri</name>
    <dbReference type="NCBI Taxonomy" id="1608996"/>
    <lineage>
        <taxon>Bacteria</taxon>
        <taxon>Pseudomonadati</taxon>
        <taxon>Pseudomonadota</taxon>
        <taxon>Gammaproteobacteria</taxon>
        <taxon>Pseudomonadales</taxon>
        <taxon>Pseudomonadaceae</taxon>
        <taxon>Pseudomonas</taxon>
    </lineage>
</organism>
<feature type="compositionally biased region" description="Basic and acidic residues" evidence="1">
    <location>
        <begin position="244"/>
        <end position="259"/>
    </location>
</feature>
<dbReference type="AlphaFoldDB" id="A0A6L5I1U0"/>
<accession>A0A6L5I1U0</accession>
<dbReference type="InterPro" id="IPR040480">
    <property type="entry name" value="DnaT_DNA_bind"/>
</dbReference>
<gene>
    <name evidence="3" type="ORF">GHO27_23270</name>
</gene>
<proteinExistence type="predicted"/>
<reference evidence="3 4" key="1">
    <citation type="submission" date="2019-10" db="EMBL/GenBank/DDBJ databases">
        <title>Evaluation of single-gene subtyping targets for Pseudomonas.</title>
        <authorList>
            <person name="Reichler S.J."/>
            <person name="Orsi R.H."/>
            <person name="Wiedmann M."/>
            <person name="Martin N.H."/>
            <person name="Murphy S.I."/>
        </authorList>
    </citation>
    <scope>NUCLEOTIDE SEQUENCE [LARGE SCALE GENOMIC DNA]</scope>
    <source>
        <strain evidence="3 4">FSL R10-1637</strain>
    </source>
</reference>
<feature type="region of interest" description="Disordered" evidence="1">
    <location>
        <begin position="100"/>
        <end position="170"/>
    </location>
</feature>
<evidence type="ECO:0000256" key="1">
    <source>
        <dbReference type="SAM" id="MobiDB-lite"/>
    </source>
</evidence>
<feature type="domain" description="DnaT DNA-binding" evidence="2">
    <location>
        <begin position="172"/>
        <end position="237"/>
    </location>
</feature>
<dbReference type="Gene3D" id="1.10.8.1180">
    <property type="match status" value="1"/>
</dbReference>
<sequence>MHYFKRNIGDYHKKAGRLSMLEHGAYTLLLDACYDRERFPTMDEAIDWCWARSAEEIAAVTFVLSKFFELVDGRYVQARIQDEVSAYHAMALKNKEIAEKREAAKRTKRASSNTKRAPVVNESPPNQEPLTTNQEPKDQNHSLSAGEENSQSEPEPEPEKEPEPVDPKAPVEMTLDWMPDANLLKTYCVHFGVSVDLFTKEAVAPFTAHHETTGLLQVQSKWVSLLVKWVKDDKNRASNVRPFPKREPQSHHTGFADRDYTDGLIRREDGTYAL</sequence>
<dbReference type="RefSeq" id="WP_153375385.1">
    <property type="nucleotide sequence ID" value="NZ_WIVU01000068.1"/>
</dbReference>
<dbReference type="Proteomes" id="UP000478064">
    <property type="component" value="Unassembled WGS sequence"/>
</dbReference>
<evidence type="ECO:0000259" key="2">
    <source>
        <dbReference type="Pfam" id="PF17948"/>
    </source>
</evidence>